<evidence type="ECO:0000313" key="2">
    <source>
        <dbReference type="Proteomes" id="UP000076532"/>
    </source>
</evidence>
<gene>
    <name evidence="1" type="ORF">FIBSPDRAFT_1047592</name>
</gene>
<accession>A0A166F2C9</accession>
<sequence length="132" mass="14974">MVPEHSAHARKLIHARHAQVLKENSIIADIAYLCYHTRRILPSHHDSQLLPLAQHPHRARARAWDQTVISRGKGPDFWAPYVEEWDSPPVVDETQRGIVLKAFETAIGRFIIKKLVLFPISLYPGIGVFVSG</sequence>
<dbReference type="OrthoDB" id="10012223at2759"/>
<dbReference type="STRING" id="436010.A0A166F2C9"/>
<name>A0A166F2C9_9AGAM</name>
<dbReference type="Proteomes" id="UP000076532">
    <property type="component" value="Unassembled WGS sequence"/>
</dbReference>
<dbReference type="EMBL" id="KV417594">
    <property type="protein sequence ID" value="KZP16360.1"/>
    <property type="molecule type" value="Genomic_DNA"/>
</dbReference>
<evidence type="ECO:0000313" key="1">
    <source>
        <dbReference type="EMBL" id="KZP16360.1"/>
    </source>
</evidence>
<keyword evidence="2" id="KW-1185">Reference proteome</keyword>
<reference evidence="1 2" key="1">
    <citation type="journal article" date="2016" name="Mol. Biol. Evol.">
        <title>Comparative Genomics of Early-Diverging Mushroom-Forming Fungi Provides Insights into the Origins of Lignocellulose Decay Capabilities.</title>
        <authorList>
            <person name="Nagy L.G."/>
            <person name="Riley R."/>
            <person name="Tritt A."/>
            <person name="Adam C."/>
            <person name="Daum C."/>
            <person name="Floudas D."/>
            <person name="Sun H."/>
            <person name="Yadav J.S."/>
            <person name="Pangilinan J."/>
            <person name="Larsson K.H."/>
            <person name="Matsuura K."/>
            <person name="Barry K."/>
            <person name="Labutti K."/>
            <person name="Kuo R."/>
            <person name="Ohm R.A."/>
            <person name="Bhattacharya S.S."/>
            <person name="Shirouzu T."/>
            <person name="Yoshinaga Y."/>
            <person name="Martin F.M."/>
            <person name="Grigoriev I.V."/>
            <person name="Hibbett D.S."/>
        </authorList>
    </citation>
    <scope>NUCLEOTIDE SEQUENCE [LARGE SCALE GENOMIC DNA]</scope>
    <source>
        <strain evidence="1 2">CBS 109695</strain>
    </source>
</reference>
<protein>
    <submittedName>
        <fullName evidence="1">Uncharacterized protein</fullName>
    </submittedName>
</protein>
<organism evidence="1 2">
    <name type="scientific">Athelia psychrophila</name>
    <dbReference type="NCBI Taxonomy" id="1759441"/>
    <lineage>
        <taxon>Eukaryota</taxon>
        <taxon>Fungi</taxon>
        <taxon>Dikarya</taxon>
        <taxon>Basidiomycota</taxon>
        <taxon>Agaricomycotina</taxon>
        <taxon>Agaricomycetes</taxon>
        <taxon>Agaricomycetidae</taxon>
        <taxon>Atheliales</taxon>
        <taxon>Atheliaceae</taxon>
        <taxon>Athelia</taxon>
    </lineage>
</organism>
<proteinExistence type="predicted"/>
<dbReference type="AlphaFoldDB" id="A0A166F2C9"/>